<evidence type="ECO:0000259" key="10">
    <source>
        <dbReference type="PROSITE" id="PS50885"/>
    </source>
</evidence>
<evidence type="ECO:0000256" key="6">
    <source>
        <dbReference type="ARBA" id="ARBA00022777"/>
    </source>
</evidence>
<gene>
    <name evidence="11" type="ORF">KDI_22050</name>
</gene>
<accession>A0A5A5TAX7</accession>
<dbReference type="PANTHER" id="PTHR24421:SF61">
    <property type="entry name" value="OXYGEN SENSOR HISTIDINE KINASE NREB"/>
    <property type="match status" value="1"/>
</dbReference>
<dbReference type="GO" id="GO:0000155">
    <property type="term" value="F:phosphorelay sensor kinase activity"/>
    <property type="evidence" value="ECO:0007669"/>
    <property type="project" value="InterPro"/>
</dbReference>
<dbReference type="Pfam" id="PF00672">
    <property type="entry name" value="HAMP"/>
    <property type="match status" value="1"/>
</dbReference>
<dbReference type="InterPro" id="IPR003660">
    <property type="entry name" value="HAMP_dom"/>
</dbReference>
<keyword evidence="4" id="KW-0597">Phosphoprotein</keyword>
<keyword evidence="7" id="KW-0902">Two-component regulatory system</keyword>
<protein>
    <recommendedName>
        <fullName evidence="3">histidine kinase</fullName>
        <ecNumber evidence="3">2.7.13.3</ecNumber>
    </recommendedName>
</protein>
<evidence type="ECO:0000256" key="8">
    <source>
        <dbReference type="SAM" id="Phobius"/>
    </source>
</evidence>
<evidence type="ECO:0000256" key="3">
    <source>
        <dbReference type="ARBA" id="ARBA00012438"/>
    </source>
</evidence>
<dbReference type="CDD" id="cd16917">
    <property type="entry name" value="HATPase_UhpB-NarQ-NarX-like"/>
    <property type="match status" value="1"/>
</dbReference>
<dbReference type="Gene3D" id="6.10.340.10">
    <property type="match status" value="1"/>
</dbReference>
<feature type="domain" description="Histidine kinase" evidence="9">
    <location>
        <begin position="316"/>
        <end position="491"/>
    </location>
</feature>
<dbReference type="CDD" id="cd06225">
    <property type="entry name" value="HAMP"/>
    <property type="match status" value="1"/>
</dbReference>
<dbReference type="Pfam" id="PF07730">
    <property type="entry name" value="HisKA_3"/>
    <property type="match status" value="1"/>
</dbReference>
<evidence type="ECO:0000256" key="2">
    <source>
        <dbReference type="ARBA" id="ARBA00004370"/>
    </source>
</evidence>
<evidence type="ECO:0000256" key="4">
    <source>
        <dbReference type="ARBA" id="ARBA00022553"/>
    </source>
</evidence>
<dbReference type="Gene3D" id="1.20.5.1930">
    <property type="match status" value="1"/>
</dbReference>
<comment type="catalytic activity">
    <reaction evidence="1">
        <text>ATP + protein L-histidine = ADP + protein N-phospho-L-histidine.</text>
        <dbReference type="EC" id="2.7.13.3"/>
    </reaction>
</comment>
<comment type="caution">
    <text evidence="11">The sequence shown here is derived from an EMBL/GenBank/DDBJ whole genome shotgun (WGS) entry which is preliminary data.</text>
</comment>
<dbReference type="InterPro" id="IPR003594">
    <property type="entry name" value="HATPase_dom"/>
</dbReference>
<feature type="transmembrane region" description="Helical" evidence="8">
    <location>
        <begin position="213"/>
        <end position="231"/>
    </location>
</feature>
<dbReference type="Gene3D" id="3.30.565.10">
    <property type="entry name" value="Histidine kinase-like ATPase, C-terminal domain"/>
    <property type="match status" value="1"/>
</dbReference>
<proteinExistence type="predicted"/>
<feature type="domain" description="HAMP" evidence="10">
    <location>
        <begin position="233"/>
        <end position="285"/>
    </location>
</feature>
<dbReference type="PROSITE" id="PS50109">
    <property type="entry name" value="HIS_KIN"/>
    <property type="match status" value="1"/>
</dbReference>
<reference evidence="11 12" key="1">
    <citation type="submission" date="2019-01" db="EMBL/GenBank/DDBJ databases">
        <title>Draft genome sequence of Dictyobacter sp. Uno17.</title>
        <authorList>
            <person name="Wang C.M."/>
            <person name="Zheng Y."/>
            <person name="Sakai Y."/>
            <person name="Abe K."/>
            <person name="Yokota A."/>
            <person name="Yabe S."/>
        </authorList>
    </citation>
    <scope>NUCLEOTIDE SEQUENCE [LARGE SCALE GENOMIC DNA]</scope>
    <source>
        <strain evidence="11 12">Uno17</strain>
    </source>
</reference>
<keyword evidence="5" id="KW-0808">Transferase</keyword>
<dbReference type="OrthoDB" id="162647at2"/>
<dbReference type="GO" id="GO:0046983">
    <property type="term" value="F:protein dimerization activity"/>
    <property type="evidence" value="ECO:0007669"/>
    <property type="project" value="InterPro"/>
</dbReference>
<evidence type="ECO:0000313" key="12">
    <source>
        <dbReference type="Proteomes" id="UP000322530"/>
    </source>
</evidence>
<organism evidence="11 12">
    <name type="scientific">Dictyobacter arantiisoli</name>
    <dbReference type="NCBI Taxonomy" id="2014874"/>
    <lineage>
        <taxon>Bacteria</taxon>
        <taxon>Bacillati</taxon>
        <taxon>Chloroflexota</taxon>
        <taxon>Ktedonobacteria</taxon>
        <taxon>Ktedonobacterales</taxon>
        <taxon>Dictyobacteraceae</taxon>
        <taxon>Dictyobacter</taxon>
    </lineage>
</organism>
<dbReference type="Pfam" id="PF02518">
    <property type="entry name" value="HATPase_c"/>
    <property type="match status" value="1"/>
</dbReference>
<dbReference type="SMART" id="SM00387">
    <property type="entry name" value="HATPase_c"/>
    <property type="match status" value="1"/>
</dbReference>
<dbReference type="SUPFAM" id="SSF55874">
    <property type="entry name" value="ATPase domain of HSP90 chaperone/DNA topoisomerase II/histidine kinase"/>
    <property type="match status" value="1"/>
</dbReference>
<dbReference type="RefSeq" id="WP_149401622.1">
    <property type="nucleotide sequence ID" value="NZ_BIXY01000028.1"/>
</dbReference>
<dbReference type="InterPro" id="IPR050482">
    <property type="entry name" value="Sensor_HK_TwoCompSys"/>
</dbReference>
<dbReference type="PANTHER" id="PTHR24421">
    <property type="entry name" value="NITRATE/NITRITE SENSOR PROTEIN NARX-RELATED"/>
    <property type="match status" value="1"/>
</dbReference>
<name>A0A5A5TAX7_9CHLR</name>
<dbReference type="AlphaFoldDB" id="A0A5A5TAX7"/>
<dbReference type="InterPro" id="IPR036890">
    <property type="entry name" value="HATPase_C_sf"/>
</dbReference>
<dbReference type="InterPro" id="IPR005467">
    <property type="entry name" value="His_kinase_dom"/>
</dbReference>
<dbReference type="SMART" id="SM00304">
    <property type="entry name" value="HAMP"/>
    <property type="match status" value="1"/>
</dbReference>
<evidence type="ECO:0000313" key="11">
    <source>
        <dbReference type="EMBL" id="GCF08641.1"/>
    </source>
</evidence>
<evidence type="ECO:0000259" key="9">
    <source>
        <dbReference type="PROSITE" id="PS50109"/>
    </source>
</evidence>
<keyword evidence="12" id="KW-1185">Reference proteome</keyword>
<dbReference type="PROSITE" id="PS50885">
    <property type="entry name" value="HAMP"/>
    <property type="match status" value="1"/>
</dbReference>
<keyword evidence="8" id="KW-1133">Transmembrane helix</keyword>
<evidence type="ECO:0000256" key="7">
    <source>
        <dbReference type="ARBA" id="ARBA00023012"/>
    </source>
</evidence>
<evidence type="ECO:0000256" key="5">
    <source>
        <dbReference type="ARBA" id="ARBA00022679"/>
    </source>
</evidence>
<comment type="subcellular location">
    <subcellularLocation>
        <location evidence="2">Membrane</location>
    </subcellularLocation>
</comment>
<keyword evidence="6" id="KW-0418">Kinase</keyword>
<dbReference type="Proteomes" id="UP000322530">
    <property type="component" value="Unassembled WGS sequence"/>
</dbReference>
<dbReference type="EMBL" id="BIXY01000028">
    <property type="protein sequence ID" value="GCF08641.1"/>
    <property type="molecule type" value="Genomic_DNA"/>
</dbReference>
<dbReference type="InterPro" id="IPR011712">
    <property type="entry name" value="Sig_transdc_His_kin_sub3_dim/P"/>
</dbReference>
<dbReference type="SUPFAM" id="SSF158472">
    <property type="entry name" value="HAMP domain-like"/>
    <property type="match status" value="1"/>
</dbReference>
<keyword evidence="8" id="KW-0472">Membrane</keyword>
<dbReference type="GO" id="GO:0016020">
    <property type="term" value="C:membrane"/>
    <property type="evidence" value="ECO:0007669"/>
    <property type="project" value="UniProtKB-SubCell"/>
</dbReference>
<dbReference type="EC" id="2.7.13.3" evidence="3"/>
<evidence type="ECO:0000256" key="1">
    <source>
        <dbReference type="ARBA" id="ARBA00000085"/>
    </source>
</evidence>
<keyword evidence="8" id="KW-0812">Transmembrane</keyword>
<sequence length="508" mass="56555">MGKLFRQFAFSYVLVSLVATLSIEIATTLIPAIQEVQRGRINDSSSLNKQDMQRFASYLQQPTANPDALRYWIAIPAFDALHTAYPSLSFLAVTNSRGQILASTACGTTVLLASPTLHCARTVDEQREKLLQLSQIEVFIQHWMRQNNTSTFTLTGHLLSGESLRMELLVGDGKQQSGALVMIFHGPPPVQNTTDTFWQSFGSALLDYLHPEGLYFMLFASAFGTLFGLLISRNLTRRLERITRAAEAWSRGDFTVAVKDRSTDELGQLTRDLNRMVEQLQFLLSSRLSLAVVEERNRLALDLHDSVKQQVFSNALLVHAARTILERNPQKASQHLQEAEQIAERIQRELIELISALRPAAIASQGLVTATRAYLNDWSSQTGIATELHVQGEQVTPLDMEVTLYRVIQEGLANVARHSQARQVAIILFWELEQFRLSISDNGKGFSVPQAWGKGVGLASMQERIAHLMGNLIVESSEQGTLITVSIPLPYSAAEKPDKVEAKMRGNV</sequence>